<evidence type="ECO:0000256" key="1">
    <source>
        <dbReference type="ARBA" id="ARBA00022729"/>
    </source>
</evidence>
<evidence type="ECO:0000256" key="3">
    <source>
        <dbReference type="ARBA" id="ARBA00023001"/>
    </source>
</evidence>
<feature type="binding site" evidence="9">
    <location>
        <position position="287"/>
    </location>
    <ligand>
        <name>substrate</name>
    </ligand>
</feature>
<keyword evidence="5 12" id="KW-0119">Carbohydrate metabolism</keyword>
<keyword evidence="14" id="KW-1185">Reference proteome</keyword>
<feature type="binding site" evidence="9">
    <location>
        <position position="241"/>
    </location>
    <ligand>
        <name>substrate</name>
    </ligand>
</feature>
<feature type="binding site" evidence="9">
    <location>
        <position position="95"/>
    </location>
    <ligand>
        <name>substrate</name>
    </ligand>
</feature>
<dbReference type="Gene3D" id="3.20.20.40">
    <property type="entry name" value="1, 4-beta cellobiohydrolase"/>
    <property type="match status" value="1"/>
</dbReference>
<dbReference type="GO" id="GO:0030245">
    <property type="term" value="P:cellulose catabolic process"/>
    <property type="evidence" value="ECO:0007669"/>
    <property type="project" value="UniProtKB-KW"/>
</dbReference>
<name>A0A7G7MRH0_9PSEU</name>
<evidence type="ECO:0000256" key="6">
    <source>
        <dbReference type="ARBA" id="ARBA00023295"/>
    </source>
</evidence>
<dbReference type="PROSITE" id="PS00656">
    <property type="entry name" value="GLYCOSYL_HYDROL_F6_2"/>
    <property type="match status" value="1"/>
</dbReference>
<protein>
    <recommendedName>
        <fullName evidence="12">Glucanase</fullName>
        <ecNumber evidence="12">3.2.1.-</ecNumber>
    </recommendedName>
</protein>
<feature type="binding site" evidence="9">
    <location>
        <position position="319"/>
    </location>
    <ligand>
        <name>substrate</name>
    </ligand>
</feature>
<gene>
    <name evidence="13" type="ORF">H6H00_05195</name>
</gene>
<comment type="similarity">
    <text evidence="12">Belongs to the glycosyl hydrolase family 6.</text>
</comment>
<dbReference type="AlphaFoldDB" id="A0A7G7MRH0"/>
<dbReference type="EMBL" id="CP060131">
    <property type="protein sequence ID" value="QNG55381.1"/>
    <property type="molecule type" value="Genomic_DNA"/>
</dbReference>
<feature type="active site" description="Proton donor" evidence="8 11">
    <location>
        <position position="169"/>
    </location>
</feature>
<evidence type="ECO:0000256" key="7">
    <source>
        <dbReference type="ARBA" id="ARBA00023326"/>
    </source>
</evidence>
<feature type="active site" evidence="10">
    <location>
        <position position="131"/>
    </location>
</feature>
<feature type="binding site" evidence="9">
    <location>
        <position position="315"/>
    </location>
    <ligand>
        <name>substrate</name>
    </ligand>
</feature>
<dbReference type="KEGG" id="ppel:H6H00_05195"/>
<keyword evidence="3 12" id="KW-0136">Cellulose degradation</keyword>
<feature type="signal peptide" evidence="12">
    <location>
        <begin position="1"/>
        <end position="18"/>
    </location>
</feature>
<keyword evidence="4" id="KW-1015">Disulfide bond</keyword>
<keyword evidence="6 12" id="KW-0326">Glycosidase</keyword>
<dbReference type="PANTHER" id="PTHR34876">
    <property type="match status" value="1"/>
</dbReference>
<evidence type="ECO:0000256" key="2">
    <source>
        <dbReference type="ARBA" id="ARBA00022801"/>
    </source>
</evidence>
<dbReference type="SUPFAM" id="SSF51989">
    <property type="entry name" value="Glycosyl hydrolases family 6, cellulases"/>
    <property type="match status" value="1"/>
</dbReference>
<organism evidence="13 14">
    <name type="scientific">Pseudonocardia petroleophila</name>
    <dbReference type="NCBI Taxonomy" id="37331"/>
    <lineage>
        <taxon>Bacteria</taxon>
        <taxon>Bacillati</taxon>
        <taxon>Actinomycetota</taxon>
        <taxon>Actinomycetes</taxon>
        <taxon>Pseudonocardiales</taxon>
        <taxon>Pseudonocardiaceae</taxon>
        <taxon>Pseudonocardia</taxon>
    </lineage>
</organism>
<evidence type="ECO:0000256" key="8">
    <source>
        <dbReference type="PIRSR" id="PIRSR001100-1"/>
    </source>
</evidence>
<proteinExistence type="inferred from homology"/>
<evidence type="ECO:0000256" key="9">
    <source>
        <dbReference type="PIRSR" id="PIRSR001100-2"/>
    </source>
</evidence>
<reference evidence="13 14" key="1">
    <citation type="submission" date="2020-08" db="EMBL/GenBank/DDBJ databases">
        <authorList>
            <person name="Mo P."/>
        </authorList>
    </citation>
    <scope>NUCLEOTIDE SEQUENCE [LARGE SCALE GENOMIC DNA]</scope>
    <source>
        <strain evidence="13 14">CGMCC 4.1532</strain>
    </source>
</reference>
<dbReference type="Proteomes" id="UP000515728">
    <property type="component" value="Chromosome"/>
</dbReference>
<dbReference type="PROSITE" id="PS00655">
    <property type="entry name" value="GLYCOSYL_HYDROL_F6_1"/>
    <property type="match status" value="1"/>
</dbReference>
<dbReference type="PIRSF" id="PIRSF001100">
    <property type="entry name" value="Beta_cellobiohydrolase"/>
    <property type="match status" value="1"/>
</dbReference>
<evidence type="ECO:0000313" key="14">
    <source>
        <dbReference type="Proteomes" id="UP000515728"/>
    </source>
</evidence>
<dbReference type="InterPro" id="IPR016288">
    <property type="entry name" value="Beta_cellobiohydrolase"/>
</dbReference>
<dbReference type="EC" id="3.2.1.-" evidence="12"/>
<evidence type="ECO:0000256" key="10">
    <source>
        <dbReference type="PROSITE-ProRule" id="PRU10056"/>
    </source>
</evidence>
<evidence type="ECO:0000256" key="4">
    <source>
        <dbReference type="ARBA" id="ARBA00023157"/>
    </source>
</evidence>
<sequence>MPALIGAAVIAVTGIVVSAGPAPTAAAPPQARQIGCVQDVDGTGCLVPTPVAQDGPLYVDPTTPAARQVEEWTAQGRTADADALRALADRAVPLWLTGGDGTRSTVAAYTARAAAAGTIPLFVAYNIPDRDCGSFSGGGAADAAEYRSWIESVAGGLGGAESIVVLEPDALSHQLTGCAEEGGSGRYELLAGAVDAFTAAGARVYIDAGNPGFTGDAAATAAALERAGVDRAAGFSLNVANFYTTEASVAYGTAISEALGGGVRFVVDTSRNGAGRPGEPTDGAPNWCNPPDRLLGTAPTLDPGIPLVDALLWIKRPGESDGSCRAGEPEAGGWFPDYALDLVID</sequence>
<feature type="chain" id="PRO_5039744837" description="Glucanase" evidence="12">
    <location>
        <begin position="19"/>
        <end position="345"/>
    </location>
</feature>
<evidence type="ECO:0000256" key="12">
    <source>
        <dbReference type="RuleBase" id="RU361186"/>
    </source>
</evidence>
<dbReference type="PANTHER" id="PTHR34876:SF4">
    <property type="entry name" value="1,4-BETA-D-GLUCAN CELLOBIOHYDROLASE C-RELATED"/>
    <property type="match status" value="1"/>
</dbReference>
<dbReference type="Pfam" id="PF01341">
    <property type="entry name" value="Glyco_hydro_6"/>
    <property type="match status" value="1"/>
</dbReference>
<dbReference type="GO" id="GO:0004553">
    <property type="term" value="F:hydrolase activity, hydrolyzing O-glycosyl compounds"/>
    <property type="evidence" value="ECO:0007669"/>
    <property type="project" value="InterPro"/>
</dbReference>
<evidence type="ECO:0000256" key="11">
    <source>
        <dbReference type="PROSITE-ProRule" id="PRU10057"/>
    </source>
</evidence>
<evidence type="ECO:0000313" key="13">
    <source>
        <dbReference type="EMBL" id="QNG55381.1"/>
    </source>
</evidence>
<dbReference type="InterPro" id="IPR001524">
    <property type="entry name" value="Glyco_hydro_6_CS"/>
</dbReference>
<keyword evidence="2 12" id="KW-0378">Hydrolase</keyword>
<keyword evidence="1 12" id="KW-0732">Signal</keyword>
<keyword evidence="7 12" id="KW-0624">Polysaccharide degradation</keyword>
<evidence type="ECO:0000256" key="5">
    <source>
        <dbReference type="ARBA" id="ARBA00023277"/>
    </source>
</evidence>
<feature type="active site" description="Proton acceptor" evidence="8">
    <location>
        <position position="321"/>
    </location>
</feature>
<dbReference type="InterPro" id="IPR036434">
    <property type="entry name" value="Beta_cellobiohydrolase_sf"/>
</dbReference>
<dbReference type="PRINTS" id="PR00733">
    <property type="entry name" value="GLHYDRLASE6"/>
</dbReference>
<accession>A0A7G7MRH0</accession>